<organism evidence="4 5">
    <name type="scientific">Trypanosoma rangeli SC58</name>
    <dbReference type="NCBI Taxonomy" id="429131"/>
    <lineage>
        <taxon>Eukaryota</taxon>
        <taxon>Discoba</taxon>
        <taxon>Euglenozoa</taxon>
        <taxon>Kinetoplastea</taxon>
        <taxon>Metakinetoplastina</taxon>
        <taxon>Trypanosomatida</taxon>
        <taxon>Trypanosomatidae</taxon>
        <taxon>Trypanosoma</taxon>
        <taxon>Herpetosoma</taxon>
    </lineage>
</organism>
<dbReference type="EMBL" id="AUPL01000293">
    <property type="protein sequence ID" value="ESL11948.1"/>
    <property type="molecule type" value="Genomic_DNA"/>
</dbReference>
<dbReference type="Pfam" id="PF18281">
    <property type="entry name" value="BILBO1_N"/>
    <property type="match status" value="1"/>
</dbReference>
<evidence type="ECO:0000256" key="2">
    <source>
        <dbReference type="SAM" id="MobiDB-lite"/>
    </source>
</evidence>
<dbReference type="Gene3D" id="1.10.238.10">
    <property type="entry name" value="EF-hand"/>
    <property type="match status" value="1"/>
</dbReference>
<evidence type="ECO:0000313" key="4">
    <source>
        <dbReference type="EMBL" id="ESL11948.1"/>
    </source>
</evidence>
<proteinExistence type="predicted"/>
<keyword evidence="5" id="KW-1185">Reference proteome</keyword>
<dbReference type="InterPro" id="IPR040747">
    <property type="entry name" value="BILBO1_N"/>
</dbReference>
<keyword evidence="1" id="KW-0106">Calcium</keyword>
<name>A0A061J940_TRYRA</name>
<evidence type="ECO:0000259" key="3">
    <source>
        <dbReference type="PROSITE" id="PS50222"/>
    </source>
</evidence>
<dbReference type="OrthoDB" id="26525at2759"/>
<dbReference type="InterPro" id="IPR018247">
    <property type="entry name" value="EF_Hand_1_Ca_BS"/>
</dbReference>
<feature type="domain" description="EF-hand" evidence="3">
    <location>
        <begin position="216"/>
        <end position="251"/>
    </location>
</feature>
<evidence type="ECO:0000256" key="1">
    <source>
        <dbReference type="ARBA" id="ARBA00022837"/>
    </source>
</evidence>
<sequence>MLVIQVAADIFNAKVNFELTFPRRPTLPEVLRATEGAFSNEIALRRPENVPPHTFNVSKIKLYDEDRNKWVDLVSEGQLTDYCQLYAFQPDNQWHKESQKEIPAAVKPPTSAQRPLVNATSSATGHGASNGGSAPAGALAPYAGGRTPINQRSDSQHYRRPSLHTSTSGALVPKVHAEASQEEKVRVLFAELDSKGRRLLEQGDFKQGFQTFNLDLSAETVEDLFEKADTNRDGTVSFTEFERFCRLYPIMTDCLFFRSKAFWDEEQLRREIQVERQAVRQAEQAVEQVRKSVEDAEQEVVAAMDAVTAAEAELKDRTDRLRDLTKDMDNAKKEKERVIREKKEREKELASTRDHEKEVRRESQDIARESERSDRRAVALSGEATTADDKVRQLEKALEEARRAAERAHLSAEQAARDAEVMKQRARDASKDVEDVVREIARVEEAVRGAERSVAVADSNARELEGMGRELSREAEDASQRRDQYEKAVENAKESVRAREQQLDGVRRQVDERENMARQKESELAEQRKQRELVSQHERALIEQELRLREQRDSLEERETKLMSEASSFLGNLRFQLQGGRS</sequence>
<protein>
    <recommendedName>
        <fullName evidence="3">EF-hand domain-containing protein</fullName>
    </recommendedName>
</protein>
<dbReference type="SMART" id="SM00054">
    <property type="entry name" value="EFh"/>
    <property type="match status" value="1"/>
</dbReference>
<feature type="compositionally biased region" description="Polar residues" evidence="2">
    <location>
        <begin position="110"/>
        <end position="124"/>
    </location>
</feature>
<reference evidence="4 5" key="1">
    <citation type="submission" date="2013-07" db="EMBL/GenBank/DDBJ databases">
        <authorList>
            <person name="Stoco P.H."/>
            <person name="Wagner G."/>
            <person name="Gerber A."/>
            <person name="Zaha A."/>
            <person name="Thompson C."/>
            <person name="Bartholomeu D.C."/>
            <person name="Luckemeyer D.D."/>
            <person name="Bahia D."/>
            <person name="Loreto E."/>
            <person name="Prestes E.B."/>
            <person name="Lima F.M."/>
            <person name="Rodrigues-Luiz G."/>
            <person name="Vallejo G.A."/>
            <person name="Filho J.F."/>
            <person name="Monteiro K.M."/>
            <person name="Tyler K.M."/>
            <person name="de Almeida L.G."/>
            <person name="Ortiz M.F."/>
            <person name="Siervo M.A."/>
            <person name="de Moraes M.H."/>
            <person name="Cunha O.L."/>
            <person name="Mendonca-Neto R."/>
            <person name="Silva R."/>
            <person name="Teixeira S.M."/>
            <person name="Murta S.M."/>
            <person name="Sincero T.C."/>
            <person name="Mendes T.A."/>
            <person name="Urmenyi T.P."/>
            <person name="Silva V.G."/>
            <person name="da Rocha W.D."/>
            <person name="Andersson B."/>
            <person name="Romanha A.J."/>
            <person name="Steindel M."/>
            <person name="de Vasconcelos A.T."/>
            <person name="Grisard E.C."/>
        </authorList>
    </citation>
    <scope>NUCLEOTIDE SEQUENCE [LARGE SCALE GENOMIC DNA]</scope>
    <source>
        <strain evidence="4 5">SC58</strain>
    </source>
</reference>
<dbReference type="Proteomes" id="UP000031737">
    <property type="component" value="Unassembled WGS sequence"/>
</dbReference>
<dbReference type="InterPro" id="IPR002048">
    <property type="entry name" value="EF_hand_dom"/>
</dbReference>
<dbReference type="FunFam" id="3.10.20.650:FF:000001">
    <property type="entry name" value="Calmodulin-like protein containing EF hand domain"/>
    <property type="match status" value="1"/>
</dbReference>
<dbReference type="Pfam" id="PF13499">
    <property type="entry name" value="EF-hand_7"/>
    <property type="match status" value="1"/>
</dbReference>
<dbReference type="GO" id="GO:0005509">
    <property type="term" value="F:calcium ion binding"/>
    <property type="evidence" value="ECO:0007669"/>
    <property type="project" value="InterPro"/>
</dbReference>
<gene>
    <name evidence="4" type="ORF">TRSC58_00293</name>
</gene>
<dbReference type="VEuPathDB" id="TriTrypDB:TRSC58_00293"/>
<dbReference type="InterPro" id="IPR011992">
    <property type="entry name" value="EF-hand-dom_pair"/>
</dbReference>
<feature type="compositionally biased region" description="Low complexity" evidence="2">
    <location>
        <begin position="125"/>
        <end position="145"/>
    </location>
</feature>
<evidence type="ECO:0000313" key="5">
    <source>
        <dbReference type="Proteomes" id="UP000031737"/>
    </source>
</evidence>
<dbReference type="PROSITE" id="PS50222">
    <property type="entry name" value="EF_HAND_2"/>
    <property type="match status" value="1"/>
</dbReference>
<dbReference type="SUPFAM" id="SSF47473">
    <property type="entry name" value="EF-hand"/>
    <property type="match status" value="1"/>
</dbReference>
<feature type="region of interest" description="Disordered" evidence="2">
    <location>
        <begin position="460"/>
        <end position="536"/>
    </location>
</feature>
<dbReference type="AlphaFoldDB" id="A0A061J940"/>
<accession>A0A061J940</accession>
<dbReference type="Gene3D" id="3.10.20.650">
    <property type="match status" value="1"/>
</dbReference>
<dbReference type="PROSITE" id="PS00018">
    <property type="entry name" value="EF_HAND_1"/>
    <property type="match status" value="1"/>
</dbReference>
<feature type="region of interest" description="Disordered" evidence="2">
    <location>
        <begin position="325"/>
        <end position="387"/>
    </location>
</feature>
<feature type="compositionally biased region" description="Basic and acidic residues" evidence="2">
    <location>
        <begin position="325"/>
        <end position="377"/>
    </location>
</feature>
<feature type="region of interest" description="Disordered" evidence="2">
    <location>
        <begin position="405"/>
        <end position="433"/>
    </location>
</feature>
<dbReference type="CDD" id="cd00051">
    <property type="entry name" value="EFh"/>
    <property type="match status" value="1"/>
</dbReference>
<comment type="caution">
    <text evidence="4">The sequence shown here is derived from an EMBL/GenBank/DDBJ whole genome shotgun (WGS) entry which is preliminary data.</text>
</comment>
<feature type="region of interest" description="Disordered" evidence="2">
    <location>
        <begin position="96"/>
        <end position="176"/>
    </location>
</feature>